<proteinExistence type="predicted"/>
<dbReference type="EMBL" id="JAVDRL010000004">
    <property type="protein sequence ID" value="MDR6530738.1"/>
    <property type="molecule type" value="Genomic_DNA"/>
</dbReference>
<accession>A0ABU1MX42</accession>
<dbReference type="RefSeq" id="WP_056762345.1">
    <property type="nucleotide sequence ID" value="NZ_BMLD01000003.1"/>
</dbReference>
<feature type="signal peptide" evidence="1">
    <location>
        <begin position="1"/>
        <end position="20"/>
    </location>
</feature>
<organism evidence="2 3">
    <name type="scientific">Caulobacter rhizosphaerae</name>
    <dbReference type="NCBI Taxonomy" id="2010972"/>
    <lineage>
        <taxon>Bacteria</taxon>
        <taxon>Pseudomonadati</taxon>
        <taxon>Pseudomonadota</taxon>
        <taxon>Alphaproteobacteria</taxon>
        <taxon>Caulobacterales</taxon>
        <taxon>Caulobacteraceae</taxon>
        <taxon>Caulobacter</taxon>
    </lineage>
</organism>
<evidence type="ECO:0000313" key="3">
    <source>
        <dbReference type="Proteomes" id="UP001262754"/>
    </source>
</evidence>
<comment type="caution">
    <text evidence="2">The sequence shown here is derived from an EMBL/GenBank/DDBJ whole genome shotgun (WGS) entry which is preliminary data.</text>
</comment>
<reference evidence="2 3" key="1">
    <citation type="submission" date="2023-07" db="EMBL/GenBank/DDBJ databases">
        <title>Sorghum-associated microbial communities from plants grown in Nebraska, USA.</title>
        <authorList>
            <person name="Schachtman D."/>
        </authorList>
    </citation>
    <scope>NUCLEOTIDE SEQUENCE [LARGE SCALE GENOMIC DNA]</scope>
    <source>
        <strain evidence="2 3">DS2154</strain>
    </source>
</reference>
<name>A0ABU1MX42_9CAUL</name>
<evidence type="ECO:0000313" key="2">
    <source>
        <dbReference type="EMBL" id="MDR6530738.1"/>
    </source>
</evidence>
<protein>
    <submittedName>
        <fullName evidence="2">Uncharacterized protein</fullName>
    </submittedName>
</protein>
<sequence>MRIATTVLISALLAASAAQAAPTYRQEVVDVFKSVCLPAGTNAAAVGLAAAKLGWKPAPASIKALWQDPATKVWVSPTTARFYLAQAPQDGFCQVGYYGGAQPPTDPVAFSTLLRNIMIHAGIAVGSGFVKTAEDNQLIQKGTYLSPAYPGLKMYVVVANFPDAATFVLSTAKP</sequence>
<evidence type="ECO:0000256" key="1">
    <source>
        <dbReference type="SAM" id="SignalP"/>
    </source>
</evidence>
<feature type="chain" id="PRO_5045490956" evidence="1">
    <location>
        <begin position="21"/>
        <end position="174"/>
    </location>
</feature>
<dbReference type="Proteomes" id="UP001262754">
    <property type="component" value="Unassembled WGS sequence"/>
</dbReference>
<keyword evidence="1" id="KW-0732">Signal</keyword>
<keyword evidence="3" id="KW-1185">Reference proteome</keyword>
<gene>
    <name evidence="2" type="ORF">J2800_001477</name>
</gene>